<reference evidence="3 4" key="1">
    <citation type="submission" date="2024-10" db="EMBL/GenBank/DDBJ databases">
        <title>Updated reference genomes for cyclostephanoid diatoms.</title>
        <authorList>
            <person name="Roberts W.R."/>
            <person name="Alverson A.J."/>
        </authorList>
    </citation>
    <scope>NUCLEOTIDE SEQUENCE [LARGE SCALE GENOMIC DNA]</scope>
    <source>
        <strain evidence="3 4">AJA010-31</strain>
    </source>
</reference>
<dbReference type="InterPro" id="IPR003593">
    <property type="entry name" value="AAA+_ATPase"/>
</dbReference>
<name>A0ABD3NUK9_9STRA</name>
<comment type="caution">
    <text evidence="3">The sequence shown here is derived from an EMBL/GenBank/DDBJ whole genome shotgun (WGS) entry which is preliminary data.</text>
</comment>
<dbReference type="Gene3D" id="3.40.50.300">
    <property type="entry name" value="P-loop containing nucleotide triphosphate hydrolases"/>
    <property type="match status" value="1"/>
</dbReference>
<dbReference type="SMART" id="SM00382">
    <property type="entry name" value="AAA"/>
    <property type="match status" value="1"/>
</dbReference>
<evidence type="ECO:0000259" key="2">
    <source>
        <dbReference type="SMART" id="SM00382"/>
    </source>
</evidence>
<organism evidence="3 4">
    <name type="scientific">Cyclotella atomus</name>
    <dbReference type="NCBI Taxonomy" id="382360"/>
    <lineage>
        <taxon>Eukaryota</taxon>
        <taxon>Sar</taxon>
        <taxon>Stramenopiles</taxon>
        <taxon>Ochrophyta</taxon>
        <taxon>Bacillariophyta</taxon>
        <taxon>Coscinodiscophyceae</taxon>
        <taxon>Thalassiosirophycidae</taxon>
        <taxon>Stephanodiscales</taxon>
        <taxon>Stephanodiscaceae</taxon>
        <taxon>Cyclotella</taxon>
    </lineage>
</organism>
<evidence type="ECO:0000256" key="1">
    <source>
        <dbReference type="SAM" id="MobiDB-lite"/>
    </source>
</evidence>
<proteinExistence type="predicted"/>
<dbReference type="PANTHER" id="PTHR46411">
    <property type="entry name" value="FAMILY ATPASE, PUTATIVE-RELATED"/>
    <property type="match status" value="1"/>
</dbReference>
<dbReference type="CDD" id="cd19481">
    <property type="entry name" value="RecA-like_protease"/>
    <property type="match status" value="1"/>
</dbReference>
<gene>
    <name evidence="3" type="ORF">ACHAWO_004573</name>
</gene>
<dbReference type="EMBL" id="JALLPJ020000953">
    <property type="protein sequence ID" value="KAL3779118.1"/>
    <property type="molecule type" value="Genomic_DNA"/>
</dbReference>
<evidence type="ECO:0000313" key="3">
    <source>
        <dbReference type="EMBL" id="KAL3779118.1"/>
    </source>
</evidence>
<dbReference type="PANTHER" id="PTHR46411:SF3">
    <property type="entry name" value="AAA+ ATPASE DOMAIN-CONTAINING PROTEIN"/>
    <property type="match status" value="1"/>
</dbReference>
<dbReference type="Proteomes" id="UP001530400">
    <property type="component" value="Unassembled WGS sequence"/>
</dbReference>
<feature type="region of interest" description="Disordered" evidence="1">
    <location>
        <begin position="281"/>
        <end position="301"/>
    </location>
</feature>
<keyword evidence="4" id="KW-1185">Reference proteome</keyword>
<dbReference type="Pfam" id="PF00004">
    <property type="entry name" value="AAA"/>
    <property type="match status" value="1"/>
</dbReference>
<dbReference type="InterPro" id="IPR027417">
    <property type="entry name" value="P-loop_NTPase"/>
</dbReference>
<protein>
    <recommendedName>
        <fullName evidence="2">AAA+ ATPase domain-containing protein</fullName>
    </recommendedName>
</protein>
<evidence type="ECO:0000313" key="4">
    <source>
        <dbReference type="Proteomes" id="UP001530400"/>
    </source>
</evidence>
<sequence length="973" mass="107748">MKDPESSPYYQMDPDNINYRHTANYQVYQDLFTNLPEGWMRLPSSELKPGQPPYLHQPSGRTSFRHPNSRVIMKLGSGNSNMMGGNSPNAKVKKLRLLLQAGAPLGAVEQKARMEGVDIKLVLSPSSSNNGKEGEELQAAIPETLLKKYKRMIKAGLPLDRVQQLAGVETGVSPEEIERILGNNDTITNNADAQVKDGNEKEVNAKYAKFARMQQAGIPLAAIQNSARIQGMDVDELNKVLGVMIEDFEAKKVSGRAAKEEKVMQDLVRALNGEFGMVGDGADASIDSRDDTADSNETTTDEPETFIKHFVPNGVNISFPTGRDHPLTDLVRKMAHTVQKTSRFNNASTANEMMVDNQTLYHALGAFKGIQFARNEYNSTLLDTSMNSELVHAKRHAFAEMARSIGMPMSDDEEEVPIDIPGLDELIAHIDSTNRHEIHRAKTQLQDGYYDFDSLQAMYKPGSFVIAKHSGGGGVDSMCQVVWNRYTQGKTIFGKPMKFFELCVRFIVPIGGGKATFAEVVEGMEMFEGTRSLSSSAVGLAFVPLLDGQHDVGIADRYKHRGELHNRIVSSPDDSNGHSYAYMAYEKGSFFAKHGGRSNSTKPSAALAMGGRIIIDFDAATENGHFLSIGRDDMIDGIRLKLKEYKTNQQVLAQKKEEAVGASDMILFSQIPDEYCHLTWPTMAGFSLTSKSWGDVITDGLRDIVFDPDVFDRLVLPETRKRMIKALVRHTNSMSGFQDLIKGKGAGTVFLLYGLPGTGKTLTAEALAELLGRPLYSISMGTLGTTADELEHRLGEILQLSERWDALLLLDEADSFLEARSSNSSLERNAMVSVMLRLVEYHQGIMFLTSNRIDSIDPAFKTRITLAMQYETLDIEGRAKVWENLLVKSGYSGVMHTLDLRALSKFPLNGREIKNALRIAMALAADDESGISQKLLVDTAMVVRDSNDTMKTDSSVKMTSKCRRWSWRSLQKI</sequence>
<dbReference type="AlphaFoldDB" id="A0ABD3NUK9"/>
<dbReference type="SUPFAM" id="SSF52540">
    <property type="entry name" value="P-loop containing nucleoside triphosphate hydrolases"/>
    <property type="match status" value="1"/>
</dbReference>
<accession>A0ABD3NUK9</accession>
<feature type="domain" description="AAA+ ATPase" evidence="2">
    <location>
        <begin position="746"/>
        <end position="874"/>
    </location>
</feature>
<dbReference type="InterPro" id="IPR003959">
    <property type="entry name" value="ATPase_AAA_core"/>
</dbReference>